<feature type="transmembrane region" description="Helical" evidence="1">
    <location>
        <begin position="228"/>
        <end position="249"/>
    </location>
</feature>
<comment type="caution">
    <text evidence="2">The sequence shown here is derived from an EMBL/GenBank/DDBJ whole genome shotgun (WGS) entry which is preliminary data.</text>
</comment>
<keyword evidence="1" id="KW-0812">Transmembrane</keyword>
<evidence type="ECO:0000313" key="2">
    <source>
        <dbReference type="EMBL" id="MFC3613867.1"/>
    </source>
</evidence>
<gene>
    <name evidence="2" type="ORF">ACFORG_08875</name>
</gene>
<proteinExistence type="predicted"/>
<protein>
    <recommendedName>
        <fullName evidence="4">Sulfotransferase family protein</fullName>
    </recommendedName>
</protein>
<dbReference type="InterPro" id="IPR027417">
    <property type="entry name" value="P-loop_NTPase"/>
</dbReference>
<name>A0ABV7TE77_9RHOB</name>
<dbReference type="EMBL" id="JBHRXI010000010">
    <property type="protein sequence ID" value="MFC3613867.1"/>
    <property type="molecule type" value="Genomic_DNA"/>
</dbReference>
<evidence type="ECO:0000313" key="3">
    <source>
        <dbReference type="Proteomes" id="UP001595629"/>
    </source>
</evidence>
<accession>A0ABV7TE77</accession>
<keyword evidence="3" id="KW-1185">Reference proteome</keyword>
<sequence>MREVPGDKDALVSFEGFFVQLVKNPKGKTAEWAEIARAHGFTEIKVLLFVRNPIGHMVSIYNQSLQYNGVSVSLDEFAMNYRYPEMAWFVIEALNRHPDYSLCLLNYDVAKADLVGHTCQWLGADKESFPEIDAKRIVNRGLSRGEIEVIRFLNGVTPLSGRFASKCLLEVFTKGKTAKPKPCADVQQMVAVNNGDAMAMISRFASPGHAYKIDYIDEVRPDTSKREVMVAALKTAIAVLIYGGPLLVMRVKKDYLARRPAKTAPAGR</sequence>
<organism evidence="2 3">
    <name type="scientific">Lutimaribacter marinistellae</name>
    <dbReference type="NCBI Taxonomy" id="1820329"/>
    <lineage>
        <taxon>Bacteria</taxon>
        <taxon>Pseudomonadati</taxon>
        <taxon>Pseudomonadota</taxon>
        <taxon>Alphaproteobacteria</taxon>
        <taxon>Rhodobacterales</taxon>
        <taxon>Roseobacteraceae</taxon>
        <taxon>Lutimaribacter</taxon>
    </lineage>
</organism>
<reference evidence="3" key="1">
    <citation type="journal article" date="2019" name="Int. J. Syst. Evol. Microbiol.">
        <title>The Global Catalogue of Microorganisms (GCM) 10K type strain sequencing project: providing services to taxonomists for standard genome sequencing and annotation.</title>
        <authorList>
            <consortium name="The Broad Institute Genomics Platform"/>
            <consortium name="The Broad Institute Genome Sequencing Center for Infectious Disease"/>
            <person name="Wu L."/>
            <person name="Ma J."/>
        </authorList>
    </citation>
    <scope>NUCLEOTIDE SEQUENCE [LARGE SCALE GENOMIC DNA]</scope>
    <source>
        <strain evidence="3">KCTC 42911</strain>
    </source>
</reference>
<evidence type="ECO:0000256" key="1">
    <source>
        <dbReference type="SAM" id="Phobius"/>
    </source>
</evidence>
<keyword evidence="1" id="KW-1133">Transmembrane helix</keyword>
<dbReference type="RefSeq" id="WP_386735061.1">
    <property type="nucleotide sequence ID" value="NZ_JBHRXI010000010.1"/>
</dbReference>
<dbReference type="SUPFAM" id="SSF52540">
    <property type="entry name" value="P-loop containing nucleoside triphosphate hydrolases"/>
    <property type="match status" value="1"/>
</dbReference>
<keyword evidence="1" id="KW-0472">Membrane</keyword>
<evidence type="ECO:0008006" key="4">
    <source>
        <dbReference type="Google" id="ProtNLM"/>
    </source>
</evidence>
<dbReference type="Proteomes" id="UP001595629">
    <property type="component" value="Unassembled WGS sequence"/>
</dbReference>